<dbReference type="SUPFAM" id="SSF51735">
    <property type="entry name" value="NAD(P)-binding Rossmann-fold domains"/>
    <property type="match status" value="1"/>
</dbReference>
<proteinExistence type="predicted"/>
<dbReference type="InterPro" id="IPR036291">
    <property type="entry name" value="NAD(P)-bd_dom_sf"/>
</dbReference>
<evidence type="ECO:0008006" key="4">
    <source>
        <dbReference type="Google" id="ProtNLM"/>
    </source>
</evidence>
<evidence type="ECO:0000313" key="2">
    <source>
        <dbReference type="EMBL" id="MFD1146235.1"/>
    </source>
</evidence>
<accession>A0ABW3QJ08</accession>
<dbReference type="Gene3D" id="3.40.50.720">
    <property type="entry name" value="NAD(P)-binding Rossmann-like Domain"/>
    <property type="match status" value="1"/>
</dbReference>
<keyword evidence="1" id="KW-0472">Membrane</keyword>
<protein>
    <recommendedName>
        <fullName evidence="4">Myo-inositol-1-phosphate synthase</fullName>
    </recommendedName>
</protein>
<evidence type="ECO:0000256" key="1">
    <source>
        <dbReference type="SAM" id="Phobius"/>
    </source>
</evidence>
<reference evidence="3" key="1">
    <citation type="journal article" date="2019" name="Int. J. Syst. Evol. Microbiol.">
        <title>The Global Catalogue of Microorganisms (GCM) 10K type strain sequencing project: providing services to taxonomists for standard genome sequencing and annotation.</title>
        <authorList>
            <consortium name="The Broad Institute Genomics Platform"/>
            <consortium name="The Broad Institute Genome Sequencing Center for Infectious Disease"/>
            <person name="Wu L."/>
            <person name="Ma J."/>
        </authorList>
    </citation>
    <scope>NUCLEOTIDE SEQUENCE [LARGE SCALE GENOMIC DNA]</scope>
    <source>
        <strain evidence="3">CCUG 60214</strain>
    </source>
</reference>
<dbReference type="RefSeq" id="WP_380719766.1">
    <property type="nucleotide sequence ID" value="NZ_JBHTLK010000009.1"/>
</dbReference>
<name>A0ABW3QJ08_9PSEU</name>
<keyword evidence="1" id="KW-0812">Transmembrane</keyword>
<keyword evidence="3" id="KW-1185">Reference proteome</keyword>
<sequence>MTDEPTGLWLIGARGSAAMTVISGLLALRASLAPPAGCVTERPEFAGVAACLARPHRRRPRHRRHTVG</sequence>
<gene>
    <name evidence="2" type="ORF">ACFQ3T_03780</name>
</gene>
<keyword evidence="1" id="KW-1133">Transmembrane helix</keyword>
<organism evidence="2 3">
    <name type="scientific">Saccharothrix hoggarensis</name>
    <dbReference type="NCBI Taxonomy" id="913853"/>
    <lineage>
        <taxon>Bacteria</taxon>
        <taxon>Bacillati</taxon>
        <taxon>Actinomycetota</taxon>
        <taxon>Actinomycetes</taxon>
        <taxon>Pseudonocardiales</taxon>
        <taxon>Pseudonocardiaceae</taxon>
        <taxon>Saccharothrix</taxon>
    </lineage>
</organism>
<evidence type="ECO:0000313" key="3">
    <source>
        <dbReference type="Proteomes" id="UP001597168"/>
    </source>
</evidence>
<dbReference type="Proteomes" id="UP001597168">
    <property type="component" value="Unassembled WGS sequence"/>
</dbReference>
<dbReference type="EMBL" id="JBHTLK010000009">
    <property type="protein sequence ID" value="MFD1146235.1"/>
    <property type="molecule type" value="Genomic_DNA"/>
</dbReference>
<comment type="caution">
    <text evidence="2">The sequence shown here is derived from an EMBL/GenBank/DDBJ whole genome shotgun (WGS) entry which is preliminary data.</text>
</comment>
<feature type="transmembrane region" description="Helical" evidence="1">
    <location>
        <begin position="6"/>
        <end position="28"/>
    </location>
</feature>